<organism evidence="2 3">
    <name type="scientific">Actinacidiphila rubida</name>
    <dbReference type="NCBI Taxonomy" id="310780"/>
    <lineage>
        <taxon>Bacteria</taxon>
        <taxon>Bacillati</taxon>
        <taxon>Actinomycetota</taxon>
        <taxon>Actinomycetes</taxon>
        <taxon>Kitasatosporales</taxon>
        <taxon>Streptomycetaceae</taxon>
        <taxon>Actinacidiphila</taxon>
    </lineage>
</organism>
<evidence type="ECO:0000313" key="3">
    <source>
        <dbReference type="Proteomes" id="UP000181951"/>
    </source>
</evidence>
<sequence length="112" mass="10466">MAAAVAGSVIAVGVGAPAFADSGAAATPAMPTSINGGVDELLAAQPVQKTVEGTHLDRALQGADRTTDTLGSQVPAEALLGQAVGAAQGAALPAVTGALPGTSLLGGLPLGG</sequence>
<keyword evidence="3" id="KW-1185">Reference proteome</keyword>
<dbReference type="AlphaFoldDB" id="A0A1H8TNK8"/>
<dbReference type="STRING" id="310780.SAMN05216267_105620"/>
<feature type="chain" id="PRO_5010238493" description="ATP-binding protein" evidence="1">
    <location>
        <begin position="21"/>
        <end position="112"/>
    </location>
</feature>
<gene>
    <name evidence="2" type="ORF">SAMN05216267_105620</name>
</gene>
<evidence type="ECO:0008006" key="4">
    <source>
        <dbReference type="Google" id="ProtNLM"/>
    </source>
</evidence>
<name>A0A1H8TNK8_9ACTN</name>
<feature type="signal peptide" evidence="1">
    <location>
        <begin position="1"/>
        <end position="20"/>
    </location>
</feature>
<proteinExistence type="predicted"/>
<evidence type="ECO:0000256" key="1">
    <source>
        <dbReference type="SAM" id="SignalP"/>
    </source>
</evidence>
<dbReference type="RefSeq" id="WP_218108548.1">
    <property type="nucleotide sequence ID" value="NZ_MDCQ01001420.1"/>
</dbReference>
<protein>
    <recommendedName>
        <fullName evidence="4">ATP-binding protein</fullName>
    </recommendedName>
</protein>
<dbReference type="Proteomes" id="UP000181951">
    <property type="component" value="Unassembled WGS sequence"/>
</dbReference>
<evidence type="ECO:0000313" key="2">
    <source>
        <dbReference type="EMBL" id="SEO92552.1"/>
    </source>
</evidence>
<keyword evidence="1" id="KW-0732">Signal</keyword>
<dbReference type="EMBL" id="FODD01000056">
    <property type="protein sequence ID" value="SEO92552.1"/>
    <property type="molecule type" value="Genomic_DNA"/>
</dbReference>
<accession>A0A1H8TNK8</accession>
<reference evidence="2 3" key="1">
    <citation type="submission" date="2016-10" db="EMBL/GenBank/DDBJ databases">
        <authorList>
            <person name="de Groot N.N."/>
        </authorList>
    </citation>
    <scope>NUCLEOTIDE SEQUENCE [LARGE SCALE GENOMIC DNA]</scope>
    <source>
        <strain evidence="2 3">CGMCC 4.2026</strain>
    </source>
</reference>